<comment type="similarity">
    <text evidence="2">Belongs to the bacterial solute-binding protein SsuA/TauA family.</text>
</comment>
<feature type="chain" id="PRO_5045615654" evidence="4">
    <location>
        <begin position="24"/>
        <end position="572"/>
    </location>
</feature>
<dbReference type="SUPFAM" id="SSF53850">
    <property type="entry name" value="Periplasmic binding protein-like II"/>
    <property type="match status" value="1"/>
</dbReference>
<name>A0ABW4ZAH4_9BACT</name>
<comment type="caution">
    <text evidence="6">The sequence shown here is derived from an EMBL/GenBank/DDBJ whole genome shotgun (WGS) entry which is preliminary data.</text>
</comment>
<sequence length="572" mass="62595">MKLRNLIASASAALIASLSLSHAQLSQQPLTEVIKAPTGTPNTSKNWRVPMITWGADLQEIEANGGLKTSPNSIFGSKGLTIELFRQDDFRKQVELYKKGEINFLRGTVGMLNAASELLNTDPATEFEVIYLLSRSNGGDALVAKQHIKTIKDLKGATIAVQAYGPHVDYMSTILRSAGLSIKDVKVVWCPDLFLVDENSKSPILALEGSGVDAAFGIIPEALAATSDGTVGSGAEGSIKGAHILLSTKSASNVIYDVYAVRKSFATQHKQEVEKFVNGMLVAREKLAKKMANQDPATLKRGAQILLDDPSATEDMLGMYKDAAQATWSENKAFLNSPHGRNLLQVSDKVQEDFVTMGLLSRKHKITSNIINFDALKQGLTNTSEQKAATFDAAKRDELLRKKQQKGALSEGELYSFEIYFQPGQNNFPASQYEQEFAKALELISIYGGAILTVEGHSDPLGYLKNKYKQKAAPIVLQKQKQAALNLSYSRANAVKSSLMDFAKSNQLVIDESQFGVIGHGIVHPNFKLDSNGDIDKSNAPKTKEEWNRMRRVKFRLVQVEAEAEVFEPLGL</sequence>
<dbReference type="EMBL" id="JBHUJB010000035">
    <property type="protein sequence ID" value="MFD2158889.1"/>
    <property type="molecule type" value="Genomic_DNA"/>
</dbReference>
<dbReference type="Gene3D" id="3.30.1330.60">
    <property type="entry name" value="OmpA-like domain"/>
    <property type="match status" value="1"/>
</dbReference>
<proteinExistence type="inferred from homology"/>
<dbReference type="InterPro" id="IPR036737">
    <property type="entry name" value="OmpA-like_sf"/>
</dbReference>
<evidence type="ECO:0000256" key="3">
    <source>
        <dbReference type="ARBA" id="ARBA00022729"/>
    </source>
</evidence>
<dbReference type="PANTHER" id="PTHR30024:SF47">
    <property type="entry name" value="TAURINE-BINDING PERIPLASMIC PROTEIN"/>
    <property type="match status" value="1"/>
</dbReference>
<evidence type="ECO:0000256" key="1">
    <source>
        <dbReference type="ARBA" id="ARBA00004418"/>
    </source>
</evidence>
<gene>
    <name evidence="6" type="ORF">ACFSW8_08275</name>
</gene>
<dbReference type="Proteomes" id="UP001597389">
    <property type="component" value="Unassembled WGS sequence"/>
</dbReference>
<dbReference type="Pfam" id="PF09084">
    <property type="entry name" value="NMT1"/>
    <property type="match status" value="1"/>
</dbReference>
<dbReference type="PANTHER" id="PTHR30024">
    <property type="entry name" value="ALIPHATIC SULFONATES-BINDING PROTEIN-RELATED"/>
    <property type="match status" value="1"/>
</dbReference>
<evidence type="ECO:0000259" key="5">
    <source>
        <dbReference type="Pfam" id="PF09084"/>
    </source>
</evidence>
<dbReference type="SUPFAM" id="SSF103088">
    <property type="entry name" value="OmpA-like"/>
    <property type="match status" value="1"/>
</dbReference>
<organism evidence="6 7">
    <name type="scientific">Rubritalea tangerina</name>
    <dbReference type="NCBI Taxonomy" id="430798"/>
    <lineage>
        <taxon>Bacteria</taxon>
        <taxon>Pseudomonadati</taxon>
        <taxon>Verrucomicrobiota</taxon>
        <taxon>Verrucomicrobiia</taxon>
        <taxon>Verrucomicrobiales</taxon>
        <taxon>Rubritaleaceae</taxon>
        <taxon>Rubritalea</taxon>
    </lineage>
</organism>
<keyword evidence="7" id="KW-1185">Reference proteome</keyword>
<protein>
    <submittedName>
        <fullName evidence="6">ABC transporter substrate-binding protein</fullName>
    </submittedName>
</protein>
<evidence type="ECO:0000256" key="4">
    <source>
        <dbReference type="SAM" id="SignalP"/>
    </source>
</evidence>
<keyword evidence="3 4" id="KW-0732">Signal</keyword>
<dbReference type="InterPro" id="IPR015168">
    <property type="entry name" value="SsuA/THI5"/>
</dbReference>
<evidence type="ECO:0000256" key="2">
    <source>
        <dbReference type="ARBA" id="ARBA00010742"/>
    </source>
</evidence>
<feature type="domain" description="SsuA/THI5-like" evidence="5">
    <location>
        <begin position="131"/>
        <end position="281"/>
    </location>
</feature>
<comment type="subcellular location">
    <subcellularLocation>
        <location evidence="1">Periplasm</location>
    </subcellularLocation>
</comment>
<accession>A0ABW4ZAH4</accession>
<reference evidence="7" key="1">
    <citation type="journal article" date="2019" name="Int. J. Syst. Evol. Microbiol.">
        <title>The Global Catalogue of Microorganisms (GCM) 10K type strain sequencing project: providing services to taxonomists for standard genome sequencing and annotation.</title>
        <authorList>
            <consortium name="The Broad Institute Genomics Platform"/>
            <consortium name="The Broad Institute Genome Sequencing Center for Infectious Disease"/>
            <person name="Wu L."/>
            <person name="Ma J."/>
        </authorList>
    </citation>
    <scope>NUCLEOTIDE SEQUENCE [LARGE SCALE GENOMIC DNA]</scope>
    <source>
        <strain evidence="7">CCUG 57942</strain>
    </source>
</reference>
<dbReference type="RefSeq" id="WP_377087121.1">
    <property type="nucleotide sequence ID" value="NZ_JBHSJL010000014.1"/>
</dbReference>
<feature type="signal peptide" evidence="4">
    <location>
        <begin position="1"/>
        <end position="23"/>
    </location>
</feature>
<dbReference type="Gene3D" id="3.40.190.10">
    <property type="entry name" value="Periplasmic binding protein-like II"/>
    <property type="match status" value="2"/>
</dbReference>
<evidence type="ECO:0000313" key="6">
    <source>
        <dbReference type="EMBL" id="MFD2158889.1"/>
    </source>
</evidence>
<evidence type="ECO:0000313" key="7">
    <source>
        <dbReference type="Proteomes" id="UP001597389"/>
    </source>
</evidence>